<dbReference type="EMBL" id="GGFM01011558">
    <property type="protein sequence ID" value="MBW32309.1"/>
    <property type="molecule type" value="Transcribed_RNA"/>
</dbReference>
<sequence length="113" mass="11818">MKPLVMLAGRLSFFNAFATQPLFVPVLALPLDVVAAVDGSPLLATLTTVPLPALFTLLIVLACAPLCSERKPSSSSISGTTTFSDTAFSSKRRRSSSLLCPLLMAFGSLTSGK</sequence>
<feature type="compositionally biased region" description="Low complexity" evidence="1">
    <location>
        <begin position="73"/>
        <end position="86"/>
    </location>
</feature>
<keyword evidence="2" id="KW-0812">Transmembrane</keyword>
<dbReference type="AlphaFoldDB" id="A0A2M3ZUW9"/>
<protein>
    <submittedName>
        <fullName evidence="3">Putative secreted peptide</fullName>
    </submittedName>
</protein>
<feature type="region of interest" description="Disordered" evidence="1">
    <location>
        <begin position="69"/>
        <end position="95"/>
    </location>
</feature>
<feature type="transmembrane region" description="Helical" evidence="2">
    <location>
        <begin position="42"/>
        <end position="67"/>
    </location>
</feature>
<keyword evidence="2" id="KW-1133">Transmembrane helix</keyword>
<proteinExistence type="predicted"/>
<reference evidence="3" key="1">
    <citation type="submission" date="2018-01" db="EMBL/GenBank/DDBJ databases">
        <title>An insight into the sialome of Amazonian anophelines.</title>
        <authorList>
            <person name="Ribeiro J.M."/>
            <person name="Scarpassa V."/>
            <person name="Calvo E."/>
        </authorList>
    </citation>
    <scope>NUCLEOTIDE SEQUENCE</scope>
    <source>
        <tissue evidence="3">Salivary glands</tissue>
    </source>
</reference>
<organism evidence="3">
    <name type="scientific">Anopheles braziliensis</name>
    <dbReference type="NCBI Taxonomy" id="58242"/>
    <lineage>
        <taxon>Eukaryota</taxon>
        <taxon>Metazoa</taxon>
        <taxon>Ecdysozoa</taxon>
        <taxon>Arthropoda</taxon>
        <taxon>Hexapoda</taxon>
        <taxon>Insecta</taxon>
        <taxon>Pterygota</taxon>
        <taxon>Neoptera</taxon>
        <taxon>Endopterygota</taxon>
        <taxon>Diptera</taxon>
        <taxon>Nematocera</taxon>
        <taxon>Culicoidea</taxon>
        <taxon>Culicidae</taxon>
        <taxon>Anophelinae</taxon>
        <taxon>Anopheles</taxon>
    </lineage>
</organism>
<accession>A0A2M3ZUW9</accession>
<name>A0A2M3ZUW9_9DIPT</name>
<keyword evidence="2" id="KW-0472">Membrane</keyword>
<evidence type="ECO:0000313" key="3">
    <source>
        <dbReference type="EMBL" id="MBW32309.1"/>
    </source>
</evidence>
<evidence type="ECO:0000256" key="1">
    <source>
        <dbReference type="SAM" id="MobiDB-lite"/>
    </source>
</evidence>
<evidence type="ECO:0000256" key="2">
    <source>
        <dbReference type="SAM" id="Phobius"/>
    </source>
</evidence>